<dbReference type="EMBL" id="CASHTH010002607">
    <property type="protein sequence ID" value="CAI8032527.1"/>
    <property type="molecule type" value="Genomic_DNA"/>
</dbReference>
<keyword evidence="11" id="KW-1185">Reference proteome</keyword>
<evidence type="ECO:0000256" key="5">
    <source>
        <dbReference type="ARBA" id="ARBA00022989"/>
    </source>
</evidence>
<keyword evidence="2" id="KW-1003">Cell membrane</keyword>
<keyword evidence="7" id="KW-0131">Cell cycle</keyword>
<accession>A0AA35SNU4</accession>
<evidence type="ECO:0000313" key="11">
    <source>
        <dbReference type="Proteomes" id="UP001174909"/>
    </source>
</evidence>
<evidence type="ECO:0000256" key="7">
    <source>
        <dbReference type="ARBA" id="ARBA00023306"/>
    </source>
</evidence>
<feature type="domain" description="POTRA" evidence="9">
    <location>
        <begin position="38"/>
        <end position="106"/>
    </location>
</feature>
<keyword evidence="5 8" id="KW-1133">Transmembrane helix</keyword>
<organism evidence="10 11">
    <name type="scientific">Geodia barretti</name>
    <name type="common">Barrett's horny sponge</name>
    <dbReference type="NCBI Taxonomy" id="519541"/>
    <lineage>
        <taxon>Eukaryota</taxon>
        <taxon>Metazoa</taxon>
        <taxon>Porifera</taxon>
        <taxon>Demospongiae</taxon>
        <taxon>Heteroscleromorpha</taxon>
        <taxon>Tetractinellida</taxon>
        <taxon>Astrophorina</taxon>
        <taxon>Geodiidae</taxon>
        <taxon>Geodia</taxon>
    </lineage>
</organism>
<evidence type="ECO:0000259" key="9">
    <source>
        <dbReference type="PROSITE" id="PS51779"/>
    </source>
</evidence>
<dbReference type="GO" id="GO:0016020">
    <property type="term" value="C:membrane"/>
    <property type="evidence" value="ECO:0007669"/>
    <property type="project" value="UniProtKB-SubCell"/>
</dbReference>
<evidence type="ECO:0000256" key="2">
    <source>
        <dbReference type="ARBA" id="ARBA00022475"/>
    </source>
</evidence>
<keyword evidence="6 8" id="KW-0472">Membrane</keyword>
<comment type="subcellular location">
    <subcellularLocation>
        <location evidence="1">Membrane</location>
    </subcellularLocation>
</comment>
<dbReference type="Proteomes" id="UP001174909">
    <property type="component" value="Unassembled WGS sequence"/>
</dbReference>
<protein>
    <recommendedName>
        <fullName evidence="9">POTRA domain-containing protein</fullName>
    </recommendedName>
</protein>
<dbReference type="InterPro" id="IPR034746">
    <property type="entry name" value="POTRA"/>
</dbReference>
<dbReference type="InterPro" id="IPR013685">
    <property type="entry name" value="POTRA_FtsQ_type"/>
</dbReference>
<sequence>MVSLWLRRAARAVLLIGGVVVVGLLTQILISGFIAPQLLIKRIVVYGDLPLSTVELKRIAGLDGTDHVFDVDTHAIAARIAAHPMVQTASVRTRIPGTLEVNVVRRRPLAMSLATIDGRSVAVVFDASGVVIEVDPARSPICRIVWKLWVQHLSRIILGWARKAVVHIPPPAMASSIRDRDSSLYGLISEVVVTTTDAGALDLSFYPSIYPVAVRLGPRMDVEAIRHAFVALDVLGADGISHLPSEIDFRAGEAVYVESAASRSQAAAPRARSAGA</sequence>
<keyword evidence="3" id="KW-0132">Cell division</keyword>
<comment type="caution">
    <text evidence="10">The sequence shown here is derived from an EMBL/GenBank/DDBJ whole genome shotgun (WGS) entry which is preliminary data.</text>
</comment>
<evidence type="ECO:0000313" key="10">
    <source>
        <dbReference type="EMBL" id="CAI8032527.1"/>
    </source>
</evidence>
<name>A0AA35SNU4_GEOBA</name>
<dbReference type="Pfam" id="PF08478">
    <property type="entry name" value="POTRA_1"/>
    <property type="match status" value="1"/>
</dbReference>
<evidence type="ECO:0000256" key="6">
    <source>
        <dbReference type="ARBA" id="ARBA00023136"/>
    </source>
</evidence>
<dbReference type="GO" id="GO:0051301">
    <property type="term" value="P:cell division"/>
    <property type="evidence" value="ECO:0007669"/>
    <property type="project" value="UniProtKB-KW"/>
</dbReference>
<reference evidence="10" key="1">
    <citation type="submission" date="2023-03" db="EMBL/GenBank/DDBJ databases">
        <authorList>
            <person name="Steffen K."/>
            <person name="Cardenas P."/>
        </authorList>
    </citation>
    <scope>NUCLEOTIDE SEQUENCE</scope>
</reference>
<dbReference type="Gene3D" id="3.10.20.310">
    <property type="entry name" value="membrane protein fhac"/>
    <property type="match status" value="1"/>
</dbReference>
<evidence type="ECO:0000256" key="3">
    <source>
        <dbReference type="ARBA" id="ARBA00022618"/>
    </source>
</evidence>
<feature type="transmembrane region" description="Helical" evidence="8">
    <location>
        <begin position="12"/>
        <end position="35"/>
    </location>
</feature>
<gene>
    <name evidence="10" type="ORF">GBAR_LOCUS18384</name>
</gene>
<evidence type="ECO:0000256" key="8">
    <source>
        <dbReference type="SAM" id="Phobius"/>
    </source>
</evidence>
<proteinExistence type="predicted"/>
<evidence type="ECO:0000256" key="1">
    <source>
        <dbReference type="ARBA" id="ARBA00004370"/>
    </source>
</evidence>
<dbReference type="PROSITE" id="PS51779">
    <property type="entry name" value="POTRA"/>
    <property type="match status" value="1"/>
</dbReference>
<evidence type="ECO:0000256" key="4">
    <source>
        <dbReference type="ARBA" id="ARBA00022692"/>
    </source>
</evidence>
<keyword evidence="4 8" id="KW-0812">Transmembrane</keyword>
<dbReference type="AlphaFoldDB" id="A0AA35SNU4"/>